<dbReference type="EMBL" id="CP154858">
    <property type="protein sequence ID" value="XDT73119.1"/>
    <property type="molecule type" value="Genomic_DNA"/>
</dbReference>
<evidence type="ECO:0000259" key="2">
    <source>
        <dbReference type="PROSITE" id="PS51278"/>
    </source>
</evidence>
<gene>
    <name evidence="3" type="ORF">AAIA72_03830</name>
</gene>
<dbReference type="KEGG" id="tcd:AAIA72_03830"/>
<dbReference type="PANTHER" id="PTHR42824">
    <property type="entry name" value="GLUTAMINE AMIDOTRANSFERASE"/>
    <property type="match status" value="1"/>
</dbReference>
<sequence length="265" mass="29680">MCELMAMSANVPTDIQFSWEGLRRRGGEAGPHRDGWGMAFYEGKGIRVFRDPNPSSQSEMAEFVCRYPLKSKTVISHIRQANQGEICLANTHPFVRELFGHYWCFAHNGQVPAFRSFVVTPGDQALPVGTTDSEHLFCWMLNQIRHRFDHMPDVVELGQVIHELCTQISAKGVFNLLLSEGRALYVYCHTHLHQITRRAPFGRATLADSDIAIDFSEHTTPGDVVTVLATQPLTVDEAWEKLPSGQLRVLQDGEVTAVFEAPTGD</sequence>
<dbReference type="Gene3D" id="3.60.20.10">
    <property type="entry name" value="Glutamine Phosphoribosylpyrophosphate, subunit 1, domain 1"/>
    <property type="match status" value="1"/>
</dbReference>
<name>A0AB39UXR3_9GAMM</name>
<dbReference type="RefSeq" id="WP_369602115.1">
    <property type="nucleotide sequence ID" value="NZ_CP154858.1"/>
</dbReference>
<proteinExistence type="predicted"/>
<keyword evidence="3" id="KW-0808">Transferase</keyword>
<dbReference type="AlphaFoldDB" id="A0AB39UXR3"/>
<keyword evidence="3" id="KW-0328">Glycosyltransferase</keyword>
<keyword evidence="1 3" id="KW-0315">Glutamine amidotransferase</keyword>
<evidence type="ECO:0000256" key="1">
    <source>
        <dbReference type="ARBA" id="ARBA00022962"/>
    </source>
</evidence>
<dbReference type="InterPro" id="IPR029055">
    <property type="entry name" value="Ntn_hydrolases_N"/>
</dbReference>
<dbReference type="InterPro" id="IPR017932">
    <property type="entry name" value="GATase_2_dom"/>
</dbReference>
<dbReference type="EC" id="2.4.2.-" evidence="3"/>
<dbReference type="SUPFAM" id="SSF56235">
    <property type="entry name" value="N-terminal nucleophile aminohydrolases (Ntn hydrolases)"/>
    <property type="match status" value="1"/>
</dbReference>
<dbReference type="PANTHER" id="PTHR42824:SF1">
    <property type="entry name" value="GLUTAMINE AMIDOTRANSFERASE YAFJ-RELATED"/>
    <property type="match status" value="1"/>
</dbReference>
<organism evidence="3">
    <name type="scientific">Thermohahella caldifontis</name>
    <dbReference type="NCBI Taxonomy" id="3142973"/>
    <lineage>
        <taxon>Bacteria</taxon>
        <taxon>Pseudomonadati</taxon>
        <taxon>Pseudomonadota</taxon>
        <taxon>Gammaproteobacteria</taxon>
        <taxon>Oceanospirillales</taxon>
        <taxon>Hahellaceae</taxon>
        <taxon>Thermohahella</taxon>
    </lineage>
</organism>
<evidence type="ECO:0000313" key="3">
    <source>
        <dbReference type="EMBL" id="XDT73119.1"/>
    </source>
</evidence>
<feature type="domain" description="Glutamine amidotransferase type-2" evidence="2">
    <location>
        <begin position="2"/>
        <end position="265"/>
    </location>
</feature>
<protein>
    <submittedName>
        <fullName evidence="3">Class II glutamine amidotransferase</fullName>
        <ecNumber evidence="3">2.4.2.-</ecNumber>
    </submittedName>
</protein>
<dbReference type="Pfam" id="PF13230">
    <property type="entry name" value="GATase_4"/>
    <property type="match status" value="1"/>
</dbReference>
<dbReference type="CDD" id="cd01908">
    <property type="entry name" value="YafJ"/>
    <property type="match status" value="1"/>
</dbReference>
<accession>A0AB39UXR3</accession>
<dbReference type="GO" id="GO:0016757">
    <property type="term" value="F:glycosyltransferase activity"/>
    <property type="evidence" value="ECO:0007669"/>
    <property type="project" value="UniProtKB-KW"/>
</dbReference>
<reference evidence="3" key="1">
    <citation type="submission" date="2024-05" db="EMBL/GenBank/DDBJ databases">
        <title>Genome sequencing of novel strain.</title>
        <authorList>
            <person name="Ganbat D."/>
            <person name="Ganbat S."/>
            <person name="Lee S.-J."/>
        </authorList>
    </citation>
    <scope>NUCLEOTIDE SEQUENCE</scope>
    <source>
        <strain evidence="3">SMD15-11</strain>
    </source>
</reference>
<dbReference type="PROSITE" id="PS51278">
    <property type="entry name" value="GATASE_TYPE_2"/>
    <property type="match status" value="1"/>
</dbReference>
<dbReference type="InterPro" id="IPR026869">
    <property type="entry name" value="EgtC-like"/>
</dbReference>